<feature type="region of interest" description="Disordered" evidence="1">
    <location>
        <begin position="361"/>
        <end position="388"/>
    </location>
</feature>
<sequence length="534" mass="58545">MDSSPHREAASFSLTPPARPSMTRQPSLLPAFEPLSSSPLPRPSKRKYAEHAELPKAQLKYYPTPVPTSSTGMLPSSPPARPALERTMSTLSERTPLSALPTIDLPLDGEPVLMGRSSNSSHHQLSASRLISRVHVRASYIAPSANHTSGEVVIECLGWNGCKVHCRGQVYQLAKGDTFSSDKPSVEIMLDVQDARVLIAWPFGERQASVVSTRSELTQIEDMSPSRRAAGRDRYASSPPPIDPRSPPSLSPIRQPAFTELGTFIAADEEENFGHAAVQVYEDRASAEPVSAADETADSSQLSHIYPEASQDASRTSQASSLSSLDSNDFSDRDEENDPIIHSFYNGGENLLPRMSSITASSSILKSPEQPPPQRRRKPLRAASPHLKPIPETLSRLLSDSPIKNHVINQLAFSRLHSQPLSTILGNLPAEMKGGRSLADSSDTLTEKTVAQPEDTALTGAELKRILDSIPCVGEISREGKDAAGKPLENEFYYIPEIDADEMRRETVVNSMGRTTIRAARKQHKQYYWKKPRH</sequence>
<evidence type="ECO:0000256" key="1">
    <source>
        <dbReference type="SAM" id="MobiDB-lite"/>
    </source>
</evidence>
<feature type="region of interest" description="Disordered" evidence="1">
    <location>
        <begin position="308"/>
        <end position="345"/>
    </location>
</feature>
<dbReference type="Proteomes" id="UP001172684">
    <property type="component" value="Unassembled WGS sequence"/>
</dbReference>
<dbReference type="PROSITE" id="PS50006">
    <property type="entry name" value="FHA_DOMAIN"/>
    <property type="match status" value="1"/>
</dbReference>
<keyword evidence="4" id="KW-1185">Reference proteome</keyword>
<feature type="region of interest" description="Disordered" evidence="1">
    <location>
        <begin position="1"/>
        <end position="81"/>
    </location>
</feature>
<dbReference type="CDD" id="cd22699">
    <property type="entry name" value="FHA_PLM2-like"/>
    <property type="match status" value="1"/>
</dbReference>
<reference evidence="3" key="1">
    <citation type="submission" date="2022-10" db="EMBL/GenBank/DDBJ databases">
        <title>Culturing micro-colonial fungi from biological soil crusts in the Mojave desert and describing Neophaeococcomyces mojavensis, and introducing the new genera and species Taxawa tesnikishii.</title>
        <authorList>
            <person name="Kurbessoian T."/>
            <person name="Stajich J.E."/>
        </authorList>
    </citation>
    <scope>NUCLEOTIDE SEQUENCE</scope>
    <source>
        <strain evidence="3">TK_1</strain>
    </source>
</reference>
<evidence type="ECO:0000259" key="2">
    <source>
        <dbReference type="PROSITE" id="PS50006"/>
    </source>
</evidence>
<evidence type="ECO:0000313" key="4">
    <source>
        <dbReference type="Proteomes" id="UP001172684"/>
    </source>
</evidence>
<feature type="compositionally biased region" description="Low complexity" evidence="1">
    <location>
        <begin position="312"/>
        <end position="328"/>
    </location>
</feature>
<protein>
    <submittedName>
        <fullName evidence="3">Target of SBF</fullName>
    </submittedName>
</protein>
<dbReference type="InterPro" id="IPR000253">
    <property type="entry name" value="FHA_dom"/>
</dbReference>
<dbReference type="InterPro" id="IPR008984">
    <property type="entry name" value="SMAD_FHA_dom_sf"/>
</dbReference>
<organism evidence="3 4">
    <name type="scientific">Coniosporium apollinis</name>
    <dbReference type="NCBI Taxonomy" id="61459"/>
    <lineage>
        <taxon>Eukaryota</taxon>
        <taxon>Fungi</taxon>
        <taxon>Dikarya</taxon>
        <taxon>Ascomycota</taxon>
        <taxon>Pezizomycotina</taxon>
        <taxon>Dothideomycetes</taxon>
        <taxon>Dothideomycetes incertae sedis</taxon>
        <taxon>Coniosporium</taxon>
    </lineage>
</organism>
<feature type="domain" description="FHA" evidence="2">
    <location>
        <begin position="112"/>
        <end position="165"/>
    </location>
</feature>
<dbReference type="EMBL" id="JAPDRL010000016">
    <property type="protein sequence ID" value="KAJ9666889.1"/>
    <property type="molecule type" value="Genomic_DNA"/>
</dbReference>
<gene>
    <name evidence="3" type="primary">TOS4</name>
    <name evidence="3" type="ORF">H2201_003023</name>
</gene>
<name>A0ABQ9P036_9PEZI</name>
<feature type="compositionally biased region" description="Pro residues" evidence="1">
    <location>
        <begin position="238"/>
        <end position="250"/>
    </location>
</feature>
<comment type="caution">
    <text evidence="3">The sequence shown here is derived from an EMBL/GenBank/DDBJ whole genome shotgun (WGS) entry which is preliminary data.</text>
</comment>
<proteinExistence type="predicted"/>
<feature type="region of interest" description="Disordered" evidence="1">
    <location>
        <begin position="212"/>
        <end position="254"/>
    </location>
</feature>
<evidence type="ECO:0000313" key="3">
    <source>
        <dbReference type="EMBL" id="KAJ9666889.1"/>
    </source>
</evidence>
<dbReference type="SUPFAM" id="SSF49879">
    <property type="entry name" value="SMAD/FHA domain"/>
    <property type="match status" value="1"/>
</dbReference>
<accession>A0ABQ9P036</accession>